<dbReference type="AlphaFoldDB" id="A0A916WQ91"/>
<dbReference type="EMBL" id="BMGC01000002">
    <property type="protein sequence ID" value="GGB19425.1"/>
    <property type="molecule type" value="Genomic_DNA"/>
</dbReference>
<organism evidence="2 3">
    <name type="scientific">Gordonia jinhuaensis</name>
    <dbReference type="NCBI Taxonomy" id="1517702"/>
    <lineage>
        <taxon>Bacteria</taxon>
        <taxon>Bacillati</taxon>
        <taxon>Actinomycetota</taxon>
        <taxon>Actinomycetes</taxon>
        <taxon>Mycobacteriales</taxon>
        <taxon>Gordoniaceae</taxon>
        <taxon>Gordonia</taxon>
    </lineage>
</organism>
<feature type="transmembrane region" description="Helical" evidence="1">
    <location>
        <begin position="6"/>
        <end position="35"/>
    </location>
</feature>
<protein>
    <submittedName>
        <fullName evidence="2">Uncharacterized protein</fullName>
    </submittedName>
</protein>
<dbReference type="Proteomes" id="UP000621454">
    <property type="component" value="Unassembled WGS sequence"/>
</dbReference>
<keyword evidence="3" id="KW-1185">Reference proteome</keyword>
<name>A0A916WQ91_9ACTN</name>
<dbReference type="RefSeq" id="WP_229742096.1">
    <property type="nucleotide sequence ID" value="NZ_BMGC01000002.1"/>
</dbReference>
<evidence type="ECO:0000313" key="3">
    <source>
        <dbReference type="Proteomes" id="UP000621454"/>
    </source>
</evidence>
<keyword evidence="1" id="KW-1133">Transmembrane helix</keyword>
<keyword evidence="1" id="KW-0812">Transmembrane</keyword>
<keyword evidence="1" id="KW-0472">Membrane</keyword>
<evidence type="ECO:0000313" key="2">
    <source>
        <dbReference type="EMBL" id="GGB19425.1"/>
    </source>
</evidence>
<sequence>MSGNDLTAVGFTGLVTLLPVALFAYNGYGAAVYYVEETKNAARRSAG</sequence>
<proteinExistence type="predicted"/>
<reference evidence="2" key="2">
    <citation type="submission" date="2020-09" db="EMBL/GenBank/DDBJ databases">
        <authorList>
            <person name="Sun Q."/>
            <person name="Zhou Y."/>
        </authorList>
    </citation>
    <scope>NUCLEOTIDE SEQUENCE</scope>
    <source>
        <strain evidence="2">CGMCC 1.12827</strain>
    </source>
</reference>
<dbReference type="Gene3D" id="1.20.1740.10">
    <property type="entry name" value="Amino acid/polyamine transporter I"/>
    <property type="match status" value="1"/>
</dbReference>
<accession>A0A916WQ91</accession>
<comment type="caution">
    <text evidence="2">The sequence shown here is derived from an EMBL/GenBank/DDBJ whole genome shotgun (WGS) entry which is preliminary data.</text>
</comment>
<evidence type="ECO:0000256" key="1">
    <source>
        <dbReference type="SAM" id="Phobius"/>
    </source>
</evidence>
<gene>
    <name evidence="2" type="ORF">GCM10011489_04400</name>
</gene>
<reference evidence="2" key="1">
    <citation type="journal article" date="2014" name="Int. J. Syst. Evol. Microbiol.">
        <title>Complete genome sequence of Corynebacterium casei LMG S-19264T (=DSM 44701T), isolated from a smear-ripened cheese.</title>
        <authorList>
            <consortium name="US DOE Joint Genome Institute (JGI-PGF)"/>
            <person name="Walter F."/>
            <person name="Albersmeier A."/>
            <person name="Kalinowski J."/>
            <person name="Ruckert C."/>
        </authorList>
    </citation>
    <scope>NUCLEOTIDE SEQUENCE</scope>
    <source>
        <strain evidence="2">CGMCC 1.12827</strain>
    </source>
</reference>